<keyword evidence="2" id="KW-0732">Signal</keyword>
<name>A0A317T4S2_9CHLB</name>
<comment type="caution">
    <text evidence="3">The sequence shown here is derived from an EMBL/GenBank/DDBJ whole genome shotgun (WGS) entry which is preliminary data.</text>
</comment>
<feature type="region of interest" description="Disordered" evidence="1">
    <location>
        <begin position="46"/>
        <end position="111"/>
    </location>
</feature>
<keyword evidence="4" id="KW-1185">Reference proteome</keyword>
<evidence type="ECO:0000256" key="1">
    <source>
        <dbReference type="SAM" id="MobiDB-lite"/>
    </source>
</evidence>
<dbReference type="EMBL" id="PDNZ01000009">
    <property type="protein sequence ID" value="PWW81210.1"/>
    <property type="molecule type" value="Genomic_DNA"/>
</dbReference>
<organism evidence="3 4">
    <name type="scientific">Prosthecochloris marina</name>
    <dbReference type="NCBI Taxonomy" id="2017681"/>
    <lineage>
        <taxon>Bacteria</taxon>
        <taxon>Pseudomonadati</taxon>
        <taxon>Chlorobiota</taxon>
        <taxon>Chlorobiia</taxon>
        <taxon>Chlorobiales</taxon>
        <taxon>Chlorobiaceae</taxon>
        <taxon>Prosthecochloris</taxon>
    </lineage>
</organism>
<protein>
    <recommendedName>
        <fullName evidence="5">Secreted protein</fullName>
    </recommendedName>
</protein>
<feature type="compositionally biased region" description="Basic and acidic residues" evidence="1">
    <location>
        <begin position="72"/>
        <end position="82"/>
    </location>
</feature>
<sequence length="111" mass="11445">MKKIFLFCFALHFAAMSFAVSTMKAQSNNSDGAVIGNFSDNAAANALETGSTAGQSAAGAPGPEDDEEEGEGENKDKDREDVIQSAPDQSEEGAFGPLEEGESGEGAKPRG</sequence>
<accession>A0A317T4S2</accession>
<feature type="compositionally biased region" description="Low complexity" evidence="1">
    <location>
        <begin position="49"/>
        <end position="62"/>
    </location>
</feature>
<dbReference type="Proteomes" id="UP000246278">
    <property type="component" value="Unassembled WGS sequence"/>
</dbReference>
<feature type="chain" id="PRO_5016333878" description="Secreted protein" evidence="2">
    <location>
        <begin position="20"/>
        <end position="111"/>
    </location>
</feature>
<feature type="signal peptide" evidence="2">
    <location>
        <begin position="1"/>
        <end position="19"/>
    </location>
</feature>
<gene>
    <name evidence="3" type="ORF">CR164_11770</name>
</gene>
<evidence type="ECO:0000313" key="3">
    <source>
        <dbReference type="EMBL" id="PWW81210.1"/>
    </source>
</evidence>
<dbReference type="AlphaFoldDB" id="A0A317T4S2"/>
<reference evidence="4" key="1">
    <citation type="submission" date="2017-10" db="EMBL/GenBank/DDBJ databases">
        <authorList>
            <person name="Gaisin V.A."/>
            <person name="Rysina M.S."/>
            <person name="Grouzdev D.S."/>
        </authorList>
    </citation>
    <scope>NUCLEOTIDE SEQUENCE [LARGE SCALE GENOMIC DNA]</scope>
    <source>
        <strain evidence="4">V1</strain>
    </source>
</reference>
<evidence type="ECO:0008006" key="5">
    <source>
        <dbReference type="Google" id="ProtNLM"/>
    </source>
</evidence>
<proteinExistence type="predicted"/>
<evidence type="ECO:0000256" key="2">
    <source>
        <dbReference type="SAM" id="SignalP"/>
    </source>
</evidence>
<evidence type="ECO:0000313" key="4">
    <source>
        <dbReference type="Proteomes" id="UP000246278"/>
    </source>
</evidence>